<dbReference type="Proteomes" id="UP001153620">
    <property type="component" value="Chromosome 2"/>
</dbReference>
<dbReference type="EMBL" id="OU895878">
    <property type="protein sequence ID" value="CAG9802066.1"/>
    <property type="molecule type" value="Genomic_DNA"/>
</dbReference>
<dbReference type="Gene3D" id="3.10.100.10">
    <property type="entry name" value="Mannose-Binding Protein A, subunit A"/>
    <property type="match status" value="1"/>
</dbReference>
<accession>A0A9N9RP29</accession>
<feature type="compositionally biased region" description="Polar residues" evidence="1">
    <location>
        <begin position="729"/>
        <end position="740"/>
    </location>
</feature>
<dbReference type="PROSITE" id="PS50041">
    <property type="entry name" value="C_TYPE_LECTIN_2"/>
    <property type="match status" value="1"/>
</dbReference>
<feature type="compositionally biased region" description="Polar residues" evidence="1">
    <location>
        <begin position="649"/>
        <end position="659"/>
    </location>
</feature>
<evidence type="ECO:0000259" key="3">
    <source>
        <dbReference type="PROSITE" id="PS50041"/>
    </source>
</evidence>
<gene>
    <name evidence="4" type="ORF">CHIRRI_LOCUS4982</name>
</gene>
<feature type="region of interest" description="Disordered" evidence="1">
    <location>
        <begin position="394"/>
        <end position="426"/>
    </location>
</feature>
<dbReference type="SUPFAM" id="SSF56436">
    <property type="entry name" value="C-type lectin-like"/>
    <property type="match status" value="1"/>
</dbReference>
<dbReference type="AlphaFoldDB" id="A0A9N9RP29"/>
<dbReference type="InterPro" id="IPR016186">
    <property type="entry name" value="C-type_lectin-like/link_sf"/>
</dbReference>
<dbReference type="PANTHER" id="PTHR45784:SF5">
    <property type="entry name" value="C-TYPE LECTIN DOMAIN FAMILY 20 MEMBER A-RELATED"/>
    <property type="match status" value="1"/>
</dbReference>
<evidence type="ECO:0000256" key="2">
    <source>
        <dbReference type="SAM" id="SignalP"/>
    </source>
</evidence>
<dbReference type="Pfam" id="PF00059">
    <property type="entry name" value="Lectin_C"/>
    <property type="match status" value="1"/>
</dbReference>
<dbReference type="InterPro" id="IPR001304">
    <property type="entry name" value="C-type_lectin-like"/>
</dbReference>
<name>A0A9N9RP29_9DIPT</name>
<proteinExistence type="predicted"/>
<evidence type="ECO:0000313" key="5">
    <source>
        <dbReference type="Proteomes" id="UP001153620"/>
    </source>
</evidence>
<feature type="compositionally biased region" description="Low complexity" evidence="1">
    <location>
        <begin position="600"/>
        <end position="648"/>
    </location>
</feature>
<keyword evidence="2" id="KW-0732">Signal</keyword>
<keyword evidence="5" id="KW-1185">Reference proteome</keyword>
<dbReference type="PANTHER" id="PTHR45784">
    <property type="entry name" value="C-TYPE LECTIN DOMAIN FAMILY 20 MEMBER A-RELATED"/>
    <property type="match status" value="1"/>
</dbReference>
<feature type="domain" description="C-type lectin" evidence="3">
    <location>
        <begin position="45"/>
        <end position="149"/>
    </location>
</feature>
<reference evidence="4" key="2">
    <citation type="submission" date="2022-10" db="EMBL/GenBank/DDBJ databases">
        <authorList>
            <consortium name="ENA_rothamsted_submissions"/>
            <consortium name="culmorum"/>
            <person name="King R."/>
        </authorList>
    </citation>
    <scope>NUCLEOTIDE SEQUENCE</scope>
</reference>
<reference evidence="4" key="1">
    <citation type="submission" date="2022-01" db="EMBL/GenBank/DDBJ databases">
        <authorList>
            <person name="King R."/>
        </authorList>
    </citation>
    <scope>NUCLEOTIDE SEQUENCE</scope>
</reference>
<dbReference type="InterPro" id="IPR016187">
    <property type="entry name" value="CTDL_fold"/>
</dbReference>
<dbReference type="CDD" id="cd00037">
    <property type="entry name" value="CLECT"/>
    <property type="match status" value="1"/>
</dbReference>
<feature type="signal peptide" evidence="2">
    <location>
        <begin position="1"/>
        <end position="27"/>
    </location>
</feature>
<evidence type="ECO:0000313" key="4">
    <source>
        <dbReference type="EMBL" id="CAG9802066.1"/>
    </source>
</evidence>
<evidence type="ECO:0000256" key="1">
    <source>
        <dbReference type="SAM" id="MobiDB-lite"/>
    </source>
</evidence>
<sequence>MKMKTQISLKLILIGLLSQIDFSHSRAVNISNTWTLPQAGFNVFYRYFRDKISWFEADAVCQFHHANLVTVENIEQFDATRLFLKELDIPDFVWIGLMRPSNTDQFSWTNSKPLPVSEGYWAEPWPVSDTPLCAVIDPSRDYRWHTLRCGGPETAAFLCEMEIPEWAIHCTENPDVTVQYISDSGAVQLSRRCNDTLKEISCQTKANQMDMYNALKCPEEEILSTTQSAEEITVETSKLDTQVTASTTFKADEEVQPKVIIKNPQKMMEDIFDSIDMNVEVDSNRLDDSDSQKMDLDLMVGDQPIPDDEESDKKILLKLPDKKETFKKKSEKMKEKLKARDDDMMMGDAPFEDVHSTTENSELPTSTIISTTDRQRRDANLIAEITTSINDISASTTNDASTPEELSTFSTEMPQSSTEQITTPATEEPTTKIIVHGHPLHMSQAIFKEPIQPDGAHERINFSDSDVFIPPMLLVKSKFTTTTSTGTEHSTVSDIIITSSLNPSTEQNTIVDVTDIADESSTAVDMTTIKAENNEIPLNETAQAMQVENTITTVESSEKPIMVGKRTDPRLGLKEAVPSTTTTTSTVATTEQITTIISSEIPSSTTESEELTSTTDESSSSSSTFEITAESSPSSTIIDESESSSVSELATTTLQSSGSPEKLVDLSTTTIITSSPSAAIKVSEFPAQTSTTAMRNDINAYHLQSDVSEISEPIARGGNDSGEDHENYHVNNKFSNSNDEFQPFKPNRHRTLSKHDQHHGPGFTLGKILG</sequence>
<organism evidence="4 5">
    <name type="scientific">Chironomus riparius</name>
    <dbReference type="NCBI Taxonomy" id="315576"/>
    <lineage>
        <taxon>Eukaryota</taxon>
        <taxon>Metazoa</taxon>
        <taxon>Ecdysozoa</taxon>
        <taxon>Arthropoda</taxon>
        <taxon>Hexapoda</taxon>
        <taxon>Insecta</taxon>
        <taxon>Pterygota</taxon>
        <taxon>Neoptera</taxon>
        <taxon>Endopterygota</taxon>
        <taxon>Diptera</taxon>
        <taxon>Nematocera</taxon>
        <taxon>Chironomoidea</taxon>
        <taxon>Chironomidae</taxon>
        <taxon>Chironominae</taxon>
        <taxon>Chironomus</taxon>
    </lineage>
</organism>
<dbReference type="OrthoDB" id="5858677at2759"/>
<dbReference type="SMART" id="SM00034">
    <property type="entry name" value="CLECT"/>
    <property type="match status" value="1"/>
</dbReference>
<feature type="compositionally biased region" description="Polar residues" evidence="1">
    <location>
        <begin position="394"/>
        <end position="425"/>
    </location>
</feature>
<feature type="chain" id="PRO_5040186315" description="C-type lectin domain-containing protein" evidence="2">
    <location>
        <begin position="28"/>
        <end position="770"/>
    </location>
</feature>
<protein>
    <recommendedName>
        <fullName evidence="3">C-type lectin domain-containing protein</fullName>
    </recommendedName>
</protein>
<feature type="region of interest" description="Disordered" evidence="1">
    <location>
        <begin position="600"/>
        <end position="662"/>
    </location>
</feature>
<feature type="region of interest" description="Disordered" evidence="1">
    <location>
        <begin position="720"/>
        <end position="770"/>
    </location>
</feature>